<dbReference type="PROSITE" id="PS01125">
    <property type="entry name" value="ROK"/>
    <property type="match status" value="1"/>
</dbReference>
<dbReference type="InterPro" id="IPR049874">
    <property type="entry name" value="ROK_cs"/>
</dbReference>
<comment type="similarity">
    <text evidence="1">Belongs to the ROK (NagC/XylR) family.</text>
</comment>
<evidence type="ECO:0000256" key="1">
    <source>
        <dbReference type="ARBA" id="ARBA00006479"/>
    </source>
</evidence>
<keyword evidence="3" id="KW-1185">Reference proteome</keyword>
<gene>
    <name evidence="2" type="ORF">EJ419_04250</name>
</gene>
<proteinExistence type="inferred from homology"/>
<dbReference type="AlphaFoldDB" id="A0A4R0QVL1"/>
<reference evidence="2 3" key="1">
    <citation type="submission" date="2018-12" db="EMBL/GenBank/DDBJ databases">
        <title>Alloscrdovia theropitheci sp. nov: a novel taxon from the feces of the bleeding-herat monkey (Theropithecus geleda).</title>
        <authorList>
            <person name="Modesto M."/>
        </authorList>
    </citation>
    <scope>NUCLEOTIDE SEQUENCE [LARGE SCALE GENOMIC DNA]</scope>
    <source>
        <strain evidence="2 3">GLDI4/2</strain>
    </source>
</reference>
<dbReference type="SUPFAM" id="SSF53067">
    <property type="entry name" value="Actin-like ATPase domain"/>
    <property type="match status" value="1"/>
</dbReference>
<dbReference type="Proteomes" id="UP000291289">
    <property type="component" value="Unassembled WGS sequence"/>
</dbReference>
<dbReference type="RefSeq" id="WP_131283932.1">
    <property type="nucleotide sequence ID" value="NZ_RXLP01000019.1"/>
</dbReference>
<dbReference type="OrthoDB" id="8772678at2"/>
<evidence type="ECO:0000313" key="2">
    <source>
        <dbReference type="EMBL" id="TCD54257.1"/>
    </source>
</evidence>
<dbReference type="PANTHER" id="PTHR18964">
    <property type="entry name" value="ROK (REPRESSOR, ORF, KINASE) FAMILY"/>
    <property type="match status" value="1"/>
</dbReference>
<dbReference type="Pfam" id="PF00480">
    <property type="entry name" value="ROK"/>
    <property type="match status" value="1"/>
</dbReference>
<accession>A0A4R0QVL1</accession>
<dbReference type="PANTHER" id="PTHR18964:SF169">
    <property type="entry name" value="N-ACETYLMANNOSAMINE KINASE"/>
    <property type="match status" value="1"/>
</dbReference>
<protein>
    <submittedName>
        <fullName evidence="2">ROK family protein</fullName>
    </submittedName>
</protein>
<dbReference type="EMBL" id="RXLP01000019">
    <property type="protein sequence ID" value="TCD54257.1"/>
    <property type="molecule type" value="Genomic_DNA"/>
</dbReference>
<dbReference type="Gene3D" id="3.30.420.40">
    <property type="match status" value="2"/>
</dbReference>
<dbReference type="InterPro" id="IPR000600">
    <property type="entry name" value="ROK"/>
</dbReference>
<evidence type="ECO:0000313" key="3">
    <source>
        <dbReference type="Proteomes" id="UP000291289"/>
    </source>
</evidence>
<name>A0A4R0QVL1_9BIFI</name>
<organism evidence="2 3">
    <name type="scientific">Alloscardovia theropitheci</name>
    <dbReference type="NCBI Taxonomy" id="2496842"/>
    <lineage>
        <taxon>Bacteria</taxon>
        <taxon>Bacillati</taxon>
        <taxon>Actinomycetota</taxon>
        <taxon>Actinomycetes</taxon>
        <taxon>Bifidobacteriales</taxon>
        <taxon>Bifidobacteriaceae</taxon>
        <taxon>Alloscardovia</taxon>
    </lineage>
</organism>
<comment type="caution">
    <text evidence="2">The sequence shown here is derived from an EMBL/GenBank/DDBJ whole genome shotgun (WGS) entry which is preliminary data.</text>
</comment>
<dbReference type="InterPro" id="IPR043129">
    <property type="entry name" value="ATPase_NBD"/>
</dbReference>
<sequence>MALNNNTYLTFDIGGTKVASACVSFDMDGTYHVSHHDRIATQAERGGADVLRRIVEFVGKRLEFAREEHIEISGIGIGSAGVVDSASGRILTATDTMPGWAGSEVVAAIRELPAAQNMPIYMVGDVGAHGLGESLCGVGRGYKGVLSIGIGTGIGGAVISQGILHTGAHGVAGHVGHMTHPLGRGIMCSCGTRAGHIEPVASGTGLATLYNVRREQELELGVEVAANGADVVHRMEQGEEFAQSVVAESARALGECIAGMGNLIDPDIIVLSGSVTKAGKIWWNALRAGFEDSALPLVAQTPVVEGILGDDAPLIGAATAIRKFINS</sequence>